<gene>
    <name evidence="2" type="ORF">QE405_000447</name>
</gene>
<organism evidence="2 3">
    <name type="scientific">Nocardioides zeae</name>
    <dbReference type="NCBI Taxonomy" id="1457234"/>
    <lineage>
        <taxon>Bacteria</taxon>
        <taxon>Bacillati</taxon>
        <taxon>Actinomycetota</taxon>
        <taxon>Actinomycetes</taxon>
        <taxon>Propionibacteriales</taxon>
        <taxon>Nocardioidaceae</taxon>
        <taxon>Nocardioides</taxon>
    </lineage>
</organism>
<comment type="caution">
    <text evidence="2">The sequence shown here is derived from an EMBL/GenBank/DDBJ whole genome shotgun (WGS) entry which is preliminary data.</text>
</comment>
<reference evidence="2" key="1">
    <citation type="submission" date="2023-07" db="EMBL/GenBank/DDBJ databases">
        <title>Functional and genomic diversity of the sorghum phyllosphere microbiome.</title>
        <authorList>
            <person name="Shade A."/>
        </authorList>
    </citation>
    <scope>NUCLEOTIDE SEQUENCE</scope>
    <source>
        <strain evidence="2">SORGH_AS_1067</strain>
    </source>
</reference>
<dbReference type="AlphaFoldDB" id="A0AAJ1WZ12"/>
<proteinExistence type="predicted"/>
<evidence type="ECO:0000313" key="2">
    <source>
        <dbReference type="EMBL" id="MDQ1103163.1"/>
    </source>
</evidence>
<evidence type="ECO:0000256" key="1">
    <source>
        <dbReference type="SAM" id="MobiDB-lite"/>
    </source>
</evidence>
<evidence type="ECO:0000313" key="3">
    <source>
        <dbReference type="Proteomes" id="UP001239215"/>
    </source>
</evidence>
<dbReference type="Proteomes" id="UP001239215">
    <property type="component" value="Unassembled WGS sequence"/>
</dbReference>
<accession>A0AAJ1WZ12</accession>
<name>A0AAJ1WZ12_9ACTN</name>
<feature type="compositionally biased region" description="Low complexity" evidence="1">
    <location>
        <begin position="33"/>
        <end position="48"/>
    </location>
</feature>
<sequence>MSTRRVRPPHDSVASSSPAELPEPPSTRRADGSLAARSASAIMASASSIGRLTEERTSGLPAKRPWSRTPTSTAKIAASAAAMTEEASGVEPAEPCVSTWMVMPARAAAASRASAAM</sequence>
<protein>
    <submittedName>
        <fullName evidence="2">Uncharacterized protein</fullName>
    </submittedName>
</protein>
<dbReference type="EMBL" id="JAUTAN010000001">
    <property type="protein sequence ID" value="MDQ1103163.1"/>
    <property type="molecule type" value="Genomic_DNA"/>
</dbReference>
<feature type="region of interest" description="Disordered" evidence="1">
    <location>
        <begin position="1"/>
        <end position="72"/>
    </location>
</feature>